<dbReference type="EMBL" id="SMKX01000134">
    <property type="protein sequence ID" value="TDD49092.1"/>
    <property type="molecule type" value="Genomic_DNA"/>
</dbReference>
<dbReference type="InterPro" id="IPR002328">
    <property type="entry name" value="ADH_Zn_CS"/>
</dbReference>
<evidence type="ECO:0000313" key="10">
    <source>
        <dbReference type="Proteomes" id="UP000295124"/>
    </source>
</evidence>
<dbReference type="SUPFAM" id="SSF50129">
    <property type="entry name" value="GroES-like"/>
    <property type="match status" value="1"/>
</dbReference>
<evidence type="ECO:0000256" key="2">
    <source>
        <dbReference type="ARBA" id="ARBA00008072"/>
    </source>
</evidence>
<gene>
    <name evidence="9" type="ORF">E1263_32615</name>
</gene>
<evidence type="ECO:0000256" key="3">
    <source>
        <dbReference type="ARBA" id="ARBA00022723"/>
    </source>
</evidence>
<feature type="region of interest" description="Disordered" evidence="7">
    <location>
        <begin position="1"/>
        <end position="24"/>
    </location>
</feature>
<evidence type="ECO:0000259" key="8">
    <source>
        <dbReference type="SMART" id="SM00829"/>
    </source>
</evidence>
<protein>
    <submittedName>
        <fullName evidence="9">L-idonate 5-dehydrogenase</fullName>
    </submittedName>
</protein>
<dbReference type="InterPro" id="IPR020843">
    <property type="entry name" value="ER"/>
</dbReference>
<name>A0A4R4YZC8_9ACTN</name>
<dbReference type="AlphaFoldDB" id="A0A4R4YZC8"/>
<accession>A0A4R4YZC8</accession>
<dbReference type="Gene3D" id="3.40.50.720">
    <property type="entry name" value="NAD(P)-binding Rossmann-like Domain"/>
    <property type="match status" value="1"/>
</dbReference>
<dbReference type="GO" id="GO:0016491">
    <property type="term" value="F:oxidoreductase activity"/>
    <property type="evidence" value="ECO:0007669"/>
    <property type="project" value="UniProtKB-KW"/>
</dbReference>
<organism evidence="9 10">
    <name type="scientific">Kribbella antibiotica</name>
    <dbReference type="NCBI Taxonomy" id="190195"/>
    <lineage>
        <taxon>Bacteria</taxon>
        <taxon>Bacillati</taxon>
        <taxon>Actinomycetota</taxon>
        <taxon>Actinomycetes</taxon>
        <taxon>Propionibacteriales</taxon>
        <taxon>Kribbellaceae</taxon>
        <taxon>Kribbella</taxon>
    </lineage>
</organism>
<dbReference type="SMART" id="SM00829">
    <property type="entry name" value="PKS_ER"/>
    <property type="match status" value="1"/>
</dbReference>
<comment type="similarity">
    <text evidence="2 6">Belongs to the zinc-containing alcohol dehydrogenase family.</text>
</comment>
<dbReference type="CDD" id="cd08232">
    <property type="entry name" value="idonate-5-DH"/>
    <property type="match status" value="1"/>
</dbReference>
<dbReference type="PANTHER" id="PTHR43161:SF9">
    <property type="entry name" value="SORBITOL DEHYDROGENASE"/>
    <property type="match status" value="1"/>
</dbReference>
<comment type="cofactor">
    <cofactor evidence="1 6">
        <name>Zn(2+)</name>
        <dbReference type="ChEBI" id="CHEBI:29105"/>
    </cofactor>
</comment>
<keyword evidence="4 6" id="KW-0862">Zinc</keyword>
<dbReference type="InterPro" id="IPR036291">
    <property type="entry name" value="NAD(P)-bd_dom_sf"/>
</dbReference>
<sequence length="348" mass="35182">MQAVVVHGPGDVRVESRPDPSPGPGEVVVAMEWGGVCGSDISYAHHGSSGTAVLRHPLVLGHEVAGRIAVLGAGVSAWAIGDAVTVHPASPSSEPLPALVAGRTNLHREVRYFGSAACDPHEDGGFSSYRVVRVDQLRALPAGLSTRIAALAEPLGVALHAVSRLGDVRGQTVFVNGAGSIGALVVAALKARGAARVLSADVNPNALAMASALGADELFDARDGLPSEIPLVVEASGVSAALGAVLRATARGGTVVQVGNLPITPTPAALGDLVSREITWTGSYRFVDEITEAVALLAGGLDVTPLIAGEFELADAAAAIDAAASTAGKVLLRLGPASFETGLRRTRA</sequence>
<reference evidence="9 10" key="1">
    <citation type="submission" date="2019-03" db="EMBL/GenBank/DDBJ databases">
        <title>Draft genome sequences of novel Actinobacteria.</title>
        <authorList>
            <person name="Sahin N."/>
            <person name="Ay H."/>
            <person name="Saygin H."/>
        </authorList>
    </citation>
    <scope>NUCLEOTIDE SEQUENCE [LARGE SCALE GENOMIC DNA]</scope>
    <source>
        <strain evidence="9 10">JCM 13523</strain>
    </source>
</reference>
<dbReference type="SUPFAM" id="SSF51735">
    <property type="entry name" value="NAD(P)-binding Rossmann-fold domains"/>
    <property type="match status" value="1"/>
</dbReference>
<keyword evidence="5" id="KW-0560">Oxidoreductase</keyword>
<evidence type="ECO:0000256" key="5">
    <source>
        <dbReference type="ARBA" id="ARBA00023002"/>
    </source>
</evidence>
<dbReference type="Proteomes" id="UP000295124">
    <property type="component" value="Unassembled WGS sequence"/>
</dbReference>
<dbReference type="RefSeq" id="WP_132174429.1">
    <property type="nucleotide sequence ID" value="NZ_SMKX01000134.1"/>
</dbReference>
<feature type="domain" description="Enoyl reductase (ER)" evidence="8">
    <location>
        <begin position="8"/>
        <end position="332"/>
    </location>
</feature>
<evidence type="ECO:0000313" key="9">
    <source>
        <dbReference type="EMBL" id="TDD49092.1"/>
    </source>
</evidence>
<dbReference type="InterPro" id="IPR011032">
    <property type="entry name" value="GroES-like_sf"/>
</dbReference>
<dbReference type="Pfam" id="PF08240">
    <property type="entry name" value="ADH_N"/>
    <property type="match status" value="1"/>
</dbReference>
<proteinExistence type="inferred from homology"/>
<dbReference type="GO" id="GO:0008270">
    <property type="term" value="F:zinc ion binding"/>
    <property type="evidence" value="ECO:0007669"/>
    <property type="project" value="InterPro"/>
</dbReference>
<evidence type="ECO:0000256" key="7">
    <source>
        <dbReference type="SAM" id="MobiDB-lite"/>
    </source>
</evidence>
<dbReference type="PANTHER" id="PTHR43161">
    <property type="entry name" value="SORBITOL DEHYDROGENASE"/>
    <property type="match status" value="1"/>
</dbReference>
<comment type="caution">
    <text evidence="9">The sequence shown here is derived from an EMBL/GenBank/DDBJ whole genome shotgun (WGS) entry which is preliminary data.</text>
</comment>
<evidence type="ECO:0000256" key="4">
    <source>
        <dbReference type="ARBA" id="ARBA00022833"/>
    </source>
</evidence>
<evidence type="ECO:0000256" key="6">
    <source>
        <dbReference type="RuleBase" id="RU361277"/>
    </source>
</evidence>
<dbReference type="InterPro" id="IPR013154">
    <property type="entry name" value="ADH-like_N"/>
</dbReference>
<dbReference type="InterPro" id="IPR013149">
    <property type="entry name" value="ADH-like_C"/>
</dbReference>
<dbReference type="Pfam" id="PF00107">
    <property type="entry name" value="ADH_zinc_N"/>
    <property type="match status" value="1"/>
</dbReference>
<keyword evidence="3 6" id="KW-0479">Metal-binding</keyword>
<keyword evidence="10" id="KW-1185">Reference proteome</keyword>
<evidence type="ECO:0000256" key="1">
    <source>
        <dbReference type="ARBA" id="ARBA00001947"/>
    </source>
</evidence>
<dbReference type="Gene3D" id="3.90.180.10">
    <property type="entry name" value="Medium-chain alcohol dehydrogenases, catalytic domain"/>
    <property type="match status" value="1"/>
</dbReference>
<dbReference type="PROSITE" id="PS00059">
    <property type="entry name" value="ADH_ZINC"/>
    <property type="match status" value="1"/>
</dbReference>
<dbReference type="OrthoDB" id="9797931at2"/>